<dbReference type="InterPro" id="IPR046945">
    <property type="entry name" value="RHMD-like"/>
</dbReference>
<dbReference type="AlphaFoldDB" id="D3AY66"/>
<dbReference type="InterPro" id="IPR029065">
    <property type="entry name" value="Enolase_C-like"/>
</dbReference>
<dbReference type="STRING" id="670386.D3AY66"/>
<name>D3AY66_HETP5</name>
<dbReference type="PANTHER" id="PTHR13794">
    <property type="entry name" value="ENOLASE SUPERFAMILY, MANDELATE RACEMASE"/>
    <property type="match status" value="1"/>
</dbReference>
<evidence type="ECO:0000256" key="3">
    <source>
        <dbReference type="ARBA" id="ARBA00022842"/>
    </source>
</evidence>
<keyword evidence="3" id="KW-0460">Magnesium</keyword>
<dbReference type="SUPFAM" id="SSF54826">
    <property type="entry name" value="Enolase N-terminal domain-like"/>
    <property type="match status" value="1"/>
</dbReference>
<dbReference type="PANTHER" id="PTHR13794:SF58">
    <property type="entry name" value="MITOCHONDRIAL ENOLASE SUPERFAMILY MEMBER 1"/>
    <property type="match status" value="1"/>
</dbReference>
<sequence>MQSFTNVKISEIQVFDVRVPTALYQIGSDAMHTNPDYSCAYVVVKTDNPTLEGYGLTFTLGKGTDVVVQCVKTQSELVIGKTIKEIFDDYPSFYRLLTSEPQLRWIGPEKGVVHLSTAAIVNAIWDLYCKCNDKPLWKLITDMTPETLVGLIDFRYLSDALTKEEALAMLKALEPTKQKREREMLEKGFPAYTTSAGWLGYSDEKISRLCKEALEEGFTHIKIKVGQDINDDIRRCKLIREIIGPNRRLMVDANQRWDVPQAIEYVPHLVELYINKAEIKNSHYQCPSSPGYGCGLTKEAIQEYEYPNGSYWRKLQKH</sequence>
<dbReference type="SMART" id="SM00922">
    <property type="entry name" value="MR_MLE"/>
    <property type="match status" value="1"/>
</dbReference>
<dbReference type="RefSeq" id="XP_020437999.1">
    <property type="nucleotide sequence ID" value="XM_020572141.1"/>
</dbReference>
<keyword evidence="2" id="KW-0479">Metal-binding</keyword>
<dbReference type="InterPro" id="IPR029017">
    <property type="entry name" value="Enolase-like_N"/>
</dbReference>
<dbReference type="Gene3D" id="3.30.390.10">
    <property type="entry name" value="Enolase-like, N-terminal domain"/>
    <property type="match status" value="1"/>
</dbReference>
<dbReference type="GO" id="GO:0000287">
    <property type="term" value="F:magnesium ion binding"/>
    <property type="evidence" value="ECO:0007669"/>
    <property type="project" value="TreeGrafter"/>
</dbReference>
<protein>
    <submittedName>
        <fullName evidence="5">Enolase superfamily member 1</fullName>
    </submittedName>
</protein>
<comment type="cofactor">
    <cofactor evidence="1">
        <name>Mg(2+)</name>
        <dbReference type="ChEBI" id="CHEBI:18420"/>
    </cofactor>
</comment>
<dbReference type="EMBL" id="ADBJ01000004">
    <property type="protein sequence ID" value="EFA85893.1"/>
    <property type="molecule type" value="Genomic_DNA"/>
</dbReference>
<dbReference type="GeneID" id="31356655"/>
<dbReference type="OMA" id="SGAIDVC"/>
<dbReference type="InterPro" id="IPR036849">
    <property type="entry name" value="Enolase-like_C_sf"/>
</dbReference>
<dbReference type="GO" id="GO:0016052">
    <property type="term" value="P:carbohydrate catabolic process"/>
    <property type="evidence" value="ECO:0007669"/>
    <property type="project" value="TreeGrafter"/>
</dbReference>
<evidence type="ECO:0000313" key="6">
    <source>
        <dbReference type="Proteomes" id="UP000001396"/>
    </source>
</evidence>
<dbReference type="Gene3D" id="3.20.20.120">
    <property type="entry name" value="Enolase-like C-terminal domain"/>
    <property type="match status" value="1"/>
</dbReference>
<gene>
    <name evidence="5" type="ORF">PPL_01125</name>
</gene>
<dbReference type="GO" id="GO:0016836">
    <property type="term" value="F:hydro-lyase activity"/>
    <property type="evidence" value="ECO:0007669"/>
    <property type="project" value="TreeGrafter"/>
</dbReference>
<dbReference type="InParanoid" id="D3AY66"/>
<keyword evidence="6" id="KW-1185">Reference proteome</keyword>
<proteinExistence type="predicted"/>
<comment type="caution">
    <text evidence="5">The sequence shown here is derived from an EMBL/GenBank/DDBJ whole genome shotgun (WGS) entry which is preliminary data.</text>
</comment>
<evidence type="ECO:0000256" key="2">
    <source>
        <dbReference type="ARBA" id="ARBA00022723"/>
    </source>
</evidence>
<dbReference type="SUPFAM" id="SSF51604">
    <property type="entry name" value="Enolase C-terminal domain-like"/>
    <property type="match status" value="1"/>
</dbReference>
<reference evidence="5 6" key="1">
    <citation type="journal article" date="2011" name="Genome Res.">
        <title>Phylogeny-wide analysis of social amoeba genomes highlights ancient origins for complex intercellular communication.</title>
        <authorList>
            <person name="Heidel A.J."/>
            <person name="Lawal H.M."/>
            <person name="Felder M."/>
            <person name="Schilde C."/>
            <person name="Helps N.R."/>
            <person name="Tunggal B."/>
            <person name="Rivero F."/>
            <person name="John U."/>
            <person name="Schleicher M."/>
            <person name="Eichinger L."/>
            <person name="Platzer M."/>
            <person name="Noegel A.A."/>
            <person name="Schaap P."/>
            <person name="Gloeckner G."/>
        </authorList>
    </citation>
    <scope>NUCLEOTIDE SEQUENCE [LARGE SCALE GENOMIC DNA]</scope>
    <source>
        <strain evidence="6">ATCC 26659 / Pp 5 / PN500</strain>
    </source>
</reference>
<feature type="domain" description="Mandelate racemase/muconate lactonizing enzyme C-terminal" evidence="4">
    <location>
        <begin position="203"/>
        <end position="291"/>
    </location>
</feature>
<dbReference type="Pfam" id="PF13378">
    <property type="entry name" value="MR_MLE_C"/>
    <property type="match status" value="1"/>
</dbReference>
<dbReference type="InterPro" id="IPR013342">
    <property type="entry name" value="Mandelate_racemase_C"/>
</dbReference>
<dbReference type="Proteomes" id="UP000001396">
    <property type="component" value="Unassembled WGS sequence"/>
</dbReference>
<evidence type="ECO:0000256" key="1">
    <source>
        <dbReference type="ARBA" id="ARBA00001946"/>
    </source>
</evidence>
<evidence type="ECO:0000259" key="4">
    <source>
        <dbReference type="SMART" id="SM00922"/>
    </source>
</evidence>
<evidence type="ECO:0000313" key="5">
    <source>
        <dbReference type="EMBL" id="EFA85893.1"/>
    </source>
</evidence>
<accession>D3AY66</accession>
<organism evidence="5 6">
    <name type="scientific">Heterostelium pallidum (strain ATCC 26659 / Pp 5 / PN500)</name>
    <name type="common">Cellular slime mold</name>
    <name type="synonym">Polysphondylium pallidum</name>
    <dbReference type="NCBI Taxonomy" id="670386"/>
    <lineage>
        <taxon>Eukaryota</taxon>
        <taxon>Amoebozoa</taxon>
        <taxon>Evosea</taxon>
        <taxon>Eumycetozoa</taxon>
        <taxon>Dictyostelia</taxon>
        <taxon>Acytosteliales</taxon>
        <taxon>Acytosteliaceae</taxon>
        <taxon>Heterostelium</taxon>
    </lineage>
</organism>